<feature type="transmembrane region" description="Helical" evidence="1">
    <location>
        <begin position="231"/>
        <end position="249"/>
    </location>
</feature>
<feature type="transmembrane region" description="Helical" evidence="1">
    <location>
        <begin position="108"/>
        <end position="128"/>
    </location>
</feature>
<dbReference type="EMBL" id="JAEVLS010000001">
    <property type="protein sequence ID" value="MBM0103149.1"/>
    <property type="molecule type" value="Genomic_DNA"/>
</dbReference>
<gene>
    <name evidence="2" type="ORF">JM946_00250</name>
</gene>
<dbReference type="Proteomes" id="UP000661077">
    <property type="component" value="Unassembled WGS sequence"/>
</dbReference>
<keyword evidence="3" id="KW-1185">Reference proteome</keyword>
<feature type="transmembrane region" description="Helical" evidence="1">
    <location>
        <begin position="300"/>
        <end position="320"/>
    </location>
</feature>
<keyword evidence="1" id="KW-0472">Membrane</keyword>
<organism evidence="2 3">
    <name type="scientific">Steroidobacter gossypii</name>
    <dbReference type="NCBI Taxonomy" id="2805490"/>
    <lineage>
        <taxon>Bacteria</taxon>
        <taxon>Pseudomonadati</taxon>
        <taxon>Pseudomonadota</taxon>
        <taxon>Gammaproteobacteria</taxon>
        <taxon>Steroidobacterales</taxon>
        <taxon>Steroidobacteraceae</taxon>
        <taxon>Steroidobacter</taxon>
    </lineage>
</organism>
<feature type="transmembrane region" description="Helical" evidence="1">
    <location>
        <begin position="193"/>
        <end position="211"/>
    </location>
</feature>
<evidence type="ECO:0000313" key="2">
    <source>
        <dbReference type="EMBL" id="MBM0103149.1"/>
    </source>
</evidence>
<keyword evidence="1" id="KW-0812">Transmembrane</keyword>
<comment type="caution">
    <text evidence="2">The sequence shown here is derived from an EMBL/GenBank/DDBJ whole genome shotgun (WGS) entry which is preliminary data.</text>
</comment>
<feature type="transmembrane region" description="Helical" evidence="1">
    <location>
        <begin position="270"/>
        <end position="288"/>
    </location>
</feature>
<dbReference type="PANTHER" id="PTHR35337:SF1">
    <property type="entry name" value="SLR1478 PROTEIN"/>
    <property type="match status" value="1"/>
</dbReference>
<accession>A0ABS1WQ96</accession>
<dbReference type="Pfam" id="PF01944">
    <property type="entry name" value="SpoIIM"/>
    <property type="match status" value="1"/>
</dbReference>
<evidence type="ECO:0000256" key="1">
    <source>
        <dbReference type="SAM" id="Phobius"/>
    </source>
</evidence>
<feature type="transmembrane region" description="Helical" evidence="1">
    <location>
        <begin position="165"/>
        <end position="188"/>
    </location>
</feature>
<reference evidence="2 3" key="1">
    <citation type="journal article" date="2021" name="Int. J. Syst. Evol. Microbiol.">
        <title>Steroidobacter gossypii sp. nov., isolated from soil of cotton cropping field.</title>
        <authorList>
            <person name="Huang R."/>
            <person name="Yang S."/>
            <person name="Zhen C."/>
            <person name="Liu W."/>
        </authorList>
    </citation>
    <scope>NUCLEOTIDE SEQUENCE [LARGE SCALE GENOMIC DNA]</scope>
    <source>
        <strain evidence="2 3">S1-65</strain>
    </source>
</reference>
<name>A0ABS1WQ96_9GAMM</name>
<sequence>MSAEAGMQAWLESRVETWRQLTPQLNALERNRDHSAAEALQAIELYRALGRDLSIARRILPGSRVTQALERSYAKLHAIIYRKPHDWRARTAMLFRVEIPEIVSELRVAILWVSLLFVLSAGAGFWLVSRYPELISLLASEQMINGVESGRLWTEGLLNVTPSSVLSVSILSNNIAVSLMAFCVGVFFGLGTFYIIATNGLMLGAMFAFTHQHGLAGELLKFVTAHGVVELSVICLAGAAGTMLGEALIRPTHATRRESFQHAASKGGRLLLLCALLLVGCGFIEGYLSPDPSFPMASRVVVGFGYGLVMIGALTGHLFGRRFIKRAVAS</sequence>
<protein>
    <submittedName>
        <fullName evidence="2">Stage II sporulation protein M</fullName>
    </submittedName>
</protein>
<dbReference type="RefSeq" id="WP_203165135.1">
    <property type="nucleotide sequence ID" value="NZ_JAEVLS010000001.1"/>
</dbReference>
<dbReference type="InterPro" id="IPR002798">
    <property type="entry name" value="SpoIIM-like"/>
</dbReference>
<dbReference type="PANTHER" id="PTHR35337">
    <property type="entry name" value="SLR1478 PROTEIN"/>
    <property type="match status" value="1"/>
</dbReference>
<evidence type="ECO:0000313" key="3">
    <source>
        <dbReference type="Proteomes" id="UP000661077"/>
    </source>
</evidence>
<proteinExistence type="predicted"/>
<keyword evidence="1" id="KW-1133">Transmembrane helix</keyword>